<dbReference type="OrthoDB" id="9775207at2"/>
<dbReference type="GO" id="GO:0071470">
    <property type="term" value="P:cellular response to osmotic stress"/>
    <property type="evidence" value="ECO:0007669"/>
    <property type="project" value="InterPro"/>
</dbReference>
<dbReference type="AlphaFoldDB" id="A0A1I7I160"/>
<dbReference type="Pfam" id="PF00924">
    <property type="entry name" value="MS_channel_2nd"/>
    <property type="match status" value="1"/>
</dbReference>
<dbReference type="InterPro" id="IPR030192">
    <property type="entry name" value="YbdG"/>
</dbReference>
<accession>A0A1I7I160</accession>
<feature type="domain" description="Mechanosensitive ion channel MscS" evidence="11">
    <location>
        <begin position="194"/>
        <end position="262"/>
    </location>
</feature>
<proteinExistence type="predicted"/>
<organism evidence="12 13">
    <name type="scientific">Pustulibacterium marinum</name>
    <dbReference type="NCBI Taxonomy" id="1224947"/>
    <lineage>
        <taxon>Bacteria</taxon>
        <taxon>Pseudomonadati</taxon>
        <taxon>Bacteroidota</taxon>
        <taxon>Flavobacteriia</taxon>
        <taxon>Flavobacteriales</taxon>
        <taxon>Flavobacteriaceae</taxon>
        <taxon>Pustulibacterium</taxon>
    </lineage>
</organism>
<evidence type="ECO:0000256" key="7">
    <source>
        <dbReference type="ARBA" id="ARBA00023136"/>
    </source>
</evidence>
<keyword evidence="13" id="KW-1185">Reference proteome</keyword>
<evidence type="ECO:0000256" key="10">
    <source>
        <dbReference type="SAM" id="Phobius"/>
    </source>
</evidence>
<reference evidence="12 13" key="1">
    <citation type="submission" date="2016-10" db="EMBL/GenBank/DDBJ databases">
        <authorList>
            <person name="de Groot N.N."/>
        </authorList>
    </citation>
    <scope>NUCLEOTIDE SEQUENCE [LARGE SCALE GENOMIC DNA]</scope>
    <source>
        <strain evidence="12 13">CGMCC 1.12333</strain>
    </source>
</reference>
<evidence type="ECO:0000256" key="3">
    <source>
        <dbReference type="ARBA" id="ARBA00022519"/>
    </source>
</evidence>
<dbReference type="InterPro" id="IPR006685">
    <property type="entry name" value="MscS_channel_2nd"/>
</dbReference>
<dbReference type="InterPro" id="IPR023408">
    <property type="entry name" value="MscS_beta-dom_sf"/>
</dbReference>
<feature type="transmembrane region" description="Helical" evidence="10">
    <location>
        <begin position="104"/>
        <end position="128"/>
    </location>
</feature>
<evidence type="ECO:0000313" key="13">
    <source>
        <dbReference type="Proteomes" id="UP000199138"/>
    </source>
</evidence>
<dbReference type="GO" id="GO:0008381">
    <property type="term" value="F:mechanosensitive monoatomic ion channel activity"/>
    <property type="evidence" value="ECO:0007669"/>
    <property type="project" value="InterPro"/>
</dbReference>
<dbReference type="EMBL" id="FPBK01000012">
    <property type="protein sequence ID" value="SFU66693.1"/>
    <property type="molecule type" value="Genomic_DNA"/>
</dbReference>
<evidence type="ECO:0000256" key="4">
    <source>
        <dbReference type="ARBA" id="ARBA00022692"/>
    </source>
</evidence>
<dbReference type="STRING" id="1224947.SAMN05216480_11255"/>
<evidence type="ECO:0000313" key="12">
    <source>
        <dbReference type="EMBL" id="SFU66693.1"/>
    </source>
</evidence>
<dbReference type="Gene3D" id="2.30.30.60">
    <property type="match status" value="1"/>
</dbReference>
<feature type="transmembrane region" description="Helical" evidence="10">
    <location>
        <begin position="149"/>
        <end position="168"/>
    </location>
</feature>
<dbReference type="Proteomes" id="UP000199138">
    <property type="component" value="Unassembled WGS sequence"/>
</dbReference>
<gene>
    <name evidence="12" type="ORF">SAMN05216480_11255</name>
</gene>
<dbReference type="PANTHER" id="PTHR30414:SF0">
    <property type="entry name" value="MINICONDUCTANCE MECHANOSENSITIVE CHANNEL YBDG"/>
    <property type="match status" value="1"/>
</dbReference>
<dbReference type="PANTHER" id="PTHR30414">
    <property type="entry name" value="MINICONDUCTANCE MECHANOSENSITIVE CHANNEL YBDG"/>
    <property type="match status" value="1"/>
</dbReference>
<evidence type="ECO:0000256" key="2">
    <source>
        <dbReference type="ARBA" id="ARBA00022475"/>
    </source>
</evidence>
<feature type="transmembrane region" description="Helical" evidence="10">
    <location>
        <begin position="174"/>
        <end position="192"/>
    </location>
</feature>
<keyword evidence="7 10" id="KW-0472">Membrane</keyword>
<evidence type="ECO:0000256" key="8">
    <source>
        <dbReference type="ARBA" id="ARBA00093630"/>
    </source>
</evidence>
<keyword evidence="4 10" id="KW-0812">Transmembrane</keyword>
<feature type="transmembrane region" description="Helical" evidence="10">
    <location>
        <begin position="27"/>
        <end position="48"/>
    </location>
</feature>
<comment type="subcellular location">
    <subcellularLocation>
        <location evidence="1">Cell inner membrane</location>
        <topology evidence="1">Multi-pass membrane protein</topology>
    </subcellularLocation>
</comment>
<keyword evidence="2" id="KW-1003">Cell membrane</keyword>
<keyword evidence="5 10" id="KW-1133">Transmembrane helix</keyword>
<dbReference type="GO" id="GO:0005886">
    <property type="term" value="C:plasma membrane"/>
    <property type="evidence" value="ECO:0007669"/>
    <property type="project" value="UniProtKB-SubCell"/>
</dbReference>
<keyword evidence="6" id="KW-0346">Stress response</keyword>
<dbReference type="InterPro" id="IPR010920">
    <property type="entry name" value="LSM_dom_sf"/>
</dbReference>
<evidence type="ECO:0000259" key="11">
    <source>
        <dbReference type="Pfam" id="PF00924"/>
    </source>
</evidence>
<dbReference type="FunFam" id="2.30.30.60:FF:000002">
    <property type="entry name" value="Mechanosensitive ion channel family protein"/>
    <property type="match status" value="1"/>
</dbReference>
<evidence type="ECO:0000256" key="9">
    <source>
        <dbReference type="ARBA" id="ARBA00093659"/>
    </source>
</evidence>
<feature type="transmembrane region" description="Helical" evidence="10">
    <location>
        <begin position="80"/>
        <end position="98"/>
    </location>
</feature>
<evidence type="ECO:0000256" key="6">
    <source>
        <dbReference type="ARBA" id="ARBA00023016"/>
    </source>
</evidence>
<keyword evidence="3" id="KW-0997">Cell inner membrane</keyword>
<evidence type="ECO:0000256" key="1">
    <source>
        <dbReference type="ARBA" id="ARBA00004429"/>
    </source>
</evidence>
<name>A0A1I7I160_9FLAO</name>
<evidence type="ECO:0000256" key="5">
    <source>
        <dbReference type="ARBA" id="ARBA00022989"/>
    </source>
</evidence>
<sequence length="423" mass="48944">MMENLNWLTKLVYNYLREHGFEEQTAFNINLLVNVTILLVAVILFDWICRKVVVQAFKAFSDKTKTTFDDFLVESNFPKYVGHVIPLILVVNLIPAIFQGLEDWKIAVMAITDVYLIILIIWILRSLVKTTRDFLKTKEAFRDKPVDSFAQVIIIVFWIIGCLFIFSTLTGKSILYFLGTLGAASAVILLVFKDSILGFVASIQVSVNDMVRVGDWITLSKYGADGDVFEINLTTVKVRNFDNTITTIPTYALISDSFQNWRGMQNSGGRRIKRAIYIKTNSVRFLTKEDLAKFSKIKDVADYIEHRQRDIDNFNREHKYDKTNLVNGRNQTNLGIFRKYCDEYLKTHPATNKDMTMMTRHLAPTPQGIPLEIYVFCSDKRWVNYERIMADIFEHLIAAVPYFDLEIYELPTGKDFHIQQEQV</sequence>
<protein>
    <recommendedName>
        <fullName evidence="8">Mechanosensing system component YbdG</fullName>
    </recommendedName>
    <alternativeName>
        <fullName evidence="9">Mechanosensitive channel homolog YbdG</fullName>
    </alternativeName>
</protein>
<dbReference type="SUPFAM" id="SSF50182">
    <property type="entry name" value="Sm-like ribonucleoproteins"/>
    <property type="match status" value="1"/>
</dbReference>